<accession>A0ABV1W930</accession>
<organism evidence="2 3">
    <name type="scientific">Streptomyces carpinensis</name>
    <dbReference type="NCBI Taxonomy" id="66369"/>
    <lineage>
        <taxon>Bacteria</taxon>
        <taxon>Bacillati</taxon>
        <taxon>Actinomycetota</taxon>
        <taxon>Actinomycetes</taxon>
        <taxon>Kitasatosporales</taxon>
        <taxon>Streptomycetaceae</taxon>
        <taxon>Streptomyces</taxon>
    </lineage>
</organism>
<dbReference type="InterPro" id="IPR000792">
    <property type="entry name" value="Tscrpt_reg_LuxR_C"/>
</dbReference>
<dbReference type="Gene3D" id="1.10.10.10">
    <property type="entry name" value="Winged helix-like DNA-binding domain superfamily/Winged helix DNA-binding domain"/>
    <property type="match status" value="1"/>
</dbReference>
<dbReference type="PANTHER" id="PTHR34293:SF1">
    <property type="entry name" value="HTH-TYPE TRANSCRIPTIONAL REGULATOR TRMBL2"/>
    <property type="match status" value="1"/>
</dbReference>
<evidence type="ECO:0000313" key="3">
    <source>
        <dbReference type="Proteomes" id="UP001458415"/>
    </source>
</evidence>
<evidence type="ECO:0000259" key="1">
    <source>
        <dbReference type="SMART" id="SM00421"/>
    </source>
</evidence>
<sequence>ERGARGGRRDDLEQTRAAVFDLVETYRRSARTPGAGEAVEIVRGAAALRQRLRQLQDGTRREMLWFCKAGYVAMPPESNQEQFAAHARGVLYRTLYEQAYFDDPNAVDNVVKGVLVGEVARAVPQLPLRMAIADRSVAVLPLNSSGAPGNPRDLRAAVVRRSSLLEALIALFEHYWEVGAPLRVTEEGRIGGAGPTDPAAPVAEDRHLLSLMVAGMTDEAIAGQLRVSKRTVQRRIQGLMSLAGVATRMQLGWHAARRNWL</sequence>
<protein>
    <submittedName>
        <fullName evidence="2">TrmB family transcriptional regulator</fullName>
    </submittedName>
</protein>
<dbReference type="EMBL" id="JBEPCU010000594">
    <property type="protein sequence ID" value="MER6980661.1"/>
    <property type="molecule type" value="Genomic_DNA"/>
</dbReference>
<reference evidence="2 3" key="1">
    <citation type="submission" date="2024-06" db="EMBL/GenBank/DDBJ databases">
        <title>The Natural Products Discovery Center: Release of the First 8490 Sequenced Strains for Exploring Actinobacteria Biosynthetic Diversity.</title>
        <authorList>
            <person name="Kalkreuter E."/>
            <person name="Kautsar S.A."/>
            <person name="Yang D."/>
            <person name="Bader C.D."/>
            <person name="Teijaro C.N."/>
            <person name="Fluegel L."/>
            <person name="Davis C.M."/>
            <person name="Simpson J.R."/>
            <person name="Lauterbach L."/>
            <person name="Steele A.D."/>
            <person name="Gui C."/>
            <person name="Meng S."/>
            <person name="Li G."/>
            <person name="Viehrig K."/>
            <person name="Ye F."/>
            <person name="Su P."/>
            <person name="Kiefer A.F."/>
            <person name="Nichols A."/>
            <person name="Cepeda A.J."/>
            <person name="Yan W."/>
            <person name="Fan B."/>
            <person name="Jiang Y."/>
            <person name="Adhikari A."/>
            <person name="Zheng C.-J."/>
            <person name="Schuster L."/>
            <person name="Cowan T.M."/>
            <person name="Smanski M.J."/>
            <person name="Chevrette M.G."/>
            <person name="De Carvalho L.P.S."/>
            <person name="Shen B."/>
        </authorList>
    </citation>
    <scope>NUCLEOTIDE SEQUENCE [LARGE SCALE GENOMIC DNA]</scope>
    <source>
        <strain evidence="2 3">NPDC000634</strain>
    </source>
</reference>
<keyword evidence="3" id="KW-1185">Reference proteome</keyword>
<dbReference type="PANTHER" id="PTHR34293">
    <property type="entry name" value="HTH-TYPE TRANSCRIPTIONAL REGULATOR TRMBL2"/>
    <property type="match status" value="1"/>
</dbReference>
<dbReference type="SMART" id="SM00421">
    <property type="entry name" value="HTH_LUXR"/>
    <property type="match status" value="1"/>
</dbReference>
<evidence type="ECO:0000313" key="2">
    <source>
        <dbReference type="EMBL" id="MER6980661.1"/>
    </source>
</evidence>
<dbReference type="InterPro" id="IPR051797">
    <property type="entry name" value="TrmB-like"/>
</dbReference>
<proteinExistence type="predicted"/>
<feature type="domain" description="HTH luxR-type" evidence="1">
    <location>
        <begin position="198"/>
        <end position="255"/>
    </location>
</feature>
<feature type="non-terminal residue" evidence="2">
    <location>
        <position position="1"/>
    </location>
</feature>
<gene>
    <name evidence="2" type="ORF">ABT317_27745</name>
</gene>
<name>A0ABV1W930_9ACTN</name>
<dbReference type="InterPro" id="IPR036388">
    <property type="entry name" value="WH-like_DNA-bd_sf"/>
</dbReference>
<comment type="caution">
    <text evidence="2">The sequence shown here is derived from an EMBL/GenBank/DDBJ whole genome shotgun (WGS) entry which is preliminary data.</text>
</comment>
<dbReference type="SUPFAM" id="SSF46894">
    <property type="entry name" value="C-terminal effector domain of the bipartite response regulators"/>
    <property type="match status" value="1"/>
</dbReference>
<dbReference type="InterPro" id="IPR016032">
    <property type="entry name" value="Sig_transdc_resp-reg_C-effctor"/>
</dbReference>
<dbReference type="Proteomes" id="UP001458415">
    <property type="component" value="Unassembled WGS sequence"/>
</dbReference>